<protein>
    <recommendedName>
        <fullName evidence="4">Charged multivesicular body protein 7</fullName>
    </recommendedName>
</protein>
<accession>A0A843V7C5</accession>
<sequence>MGPPAPAAVEAAVRAEAPDWDNDAAWMARFSAFSGQRPDWAPRYLFWSDLILRVARRLGVFTVPFSEVKNVWFARGGLTPLCIDRVLIEMHKEGDILLRGDLVDPTSGHLYQMFRRVGQLFGLLKSSLEENNDECIILRALLQACRKAQYLSIRKTDFVEGVKVSLVAASVPNLSSLDFDMLHLIWTIEKLQQQLDMIDQRWDMKRKLALSSLKCGKKQAAYRYLRQAKLLSEGRGKCALLLDRVEEVFSTITHTESTKKVAEAIQIGAQAIKDNQISVEEVHSCLEELDESVSSQKQVDEALGSMSLNDDIEDQDIEEDFKKLELELRSETHEEGAPEAVRVVRSDETPRNQESTDLLTDSLSSLHLEAA</sequence>
<dbReference type="EMBL" id="NMUH01001425">
    <property type="protein sequence ID" value="MQL92221.1"/>
    <property type="molecule type" value="Genomic_DNA"/>
</dbReference>
<dbReference type="InterPro" id="IPR005024">
    <property type="entry name" value="Snf7_fam"/>
</dbReference>
<organism evidence="2 3">
    <name type="scientific">Colocasia esculenta</name>
    <name type="common">Wild taro</name>
    <name type="synonym">Arum esculentum</name>
    <dbReference type="NCBI Taxonomy" id="4460"/>
    <lineage>
        <taxon>Eukaryota</taxon>
        <taxon>Viridiplantae</taxon>
        <taxon>Streptophyta</taxon>
        <taxon>Embryophyta</taxon>
        <taxon>Tracheophyta</taxon>
        <taxon>Spermatophyta</taxon>
        <taxon>Magnoliopsida</taxon>
        <taxon>Liliopsida</taxon>
        <taxon>Araceae</taxon>
        <taxon>Aroideae</taxon>
        <taxon>Colocasieae</taxon>
        <taxon>Colocasia</taxon>
    </lineage>
</organism>
<dbReference type="OrthoDB" id="10250120at2759"/>
<feature type="compositionally biased region" description="Low complexity" evidence="1">
    <location>
        <begin position="355"/>
        <end position="371"/>
    </location>
</feature>
<dbReference type="GO" id="GO:0005771">
    <property type="term" value="C:multivesicular body"/>
    <property type="evidence" value="ECO:0007669"/>
    <property type="project" value="TreeGrafter"/>
</dbReference>
<gene>
    <name evidence="2" type="ORF">Taro_024850</name>
</gene>
<dbReference type="AlphaFoldDB" id="A0A843V7C5"/>
<feature type="compositionally biased region" description="Basic and acidic residues" evidence="1">
    <location>
        <begin position="329"/>
        <end position="351"/>
    </location>
</feature>
<evidence type="ECO:0000313" key="2">
    <source>
        <dbReference type="EMBL" id="MQL92221.1"/>
    </source>
</evidence>
<dbReference type="PANTHER" id="PTHR22761">
    <property type="entry name" value="CHARGED MULTIVESICULAR BODY PROTEIN"/>
    <property type="match status" value="1"/>
</dbReference>
<evidence type="ECO:0000313" key="3">
    <source>
        <dbReference type="Proteomes" id="UP000652761"/>
    </source>
</evidence>
<dbReference type="PANTHER" id="PTHR22761:SF7">
    <property type="entry name" value="SNF7 FAMILY PROTEIN"/>
    <property type="match status" value="1"/>
</dbReference>
<comment type="caution">
    <text evidence="2">The sequence shown here is derived from an EMBL/GenBank/DDBJ whole genome shotgun (WGS) entry which is preliminary data.</text>
</comment>
<feature type="region of interest" description="Disordered" evidence="1">
    <location>
        <begin position="329"/>
        <end position="371"/>
    </location>
</feature>
<dbReference type="GO" id="GO:0000815">
    <property type="term" value="C:ESCRT III complex"/>
    <property type="evidence" value="ECO:0007669"/>
    <property type="project" value="TreeGrafter"/>
</dbReference>
<keyword evidence="3" id="KW-1185">Reference proteome</keyword>
<dbReference type="Proteomes" id="UP000652761">
    <property type="component" value="Unassembled WGS sequence"/>
</dbReference>
<dbReference type="Pfam" id="PF25880">
    <property type="entry name" value="WHD_CHMP7_1st"/>
    <property type="match status" value="1"/>
</dbReference>
<dbReference type="Pfam" id="PF03357">
    <property type="entry name" value="Snf7"/>
    <property type="match status" value="1"/>
</dbReference>
<dbReference type="GO" id="GO:0009898">
    <property type="term" value="C:cytoplasmic side of plasma membrane"/>
    <property type="evidence" value="ECO:0007669"/>
    <property type="project" value="TreeGrafter"/>
</dbReference>
<evidence type="ECO:0000256" key="1">
    <source>
        <dbReference type="SAM" id="MobiDB-lite"/>
    </source>
</evidence>
<reference evidence="2" key="1">
    <citation type="submission" date="2017-07" db="EMBL/GenBank/DDBJ databases">
        <title>Taro Niue Genome Assembly and Annotation.</title>
        <authorList>
            <person name="Atibalentja N."/>
            <person name="Keating K."/>
            <person name="Fields C.J."/>
        </authorList>
    </citation>
    <scope>NUCLEOTIDE SEQUENCE</scope>
    <source>
        <strain evidence="2">Niue_2</strain>
        <tissue evidence="2">Leaf</tissue>
    </source>
</reference>
<proteinExistence type="predicted"/>
<dbReference type="GO" id="GO:0006900">
    <property type="term" value="P:vesicle budding from membrane"/>
    <property type="evidence" value="ECO:0007669"/>
    <property type="project" value="TreeGrafter"/>
</dbReference>
<name>A0A843V7C5_COLES</name>
<evidence type="ECO:0008006" key="4">
    <source>
        <dbReference type="Google" id="ProtNLM"/>
    </source>
</evidence>
<dbReference type="GO" id="GO:0032511">
    <property type="term" value="P:late endosome to vacuole transport via multivesicular body sorting pathway"/>
    <property type="evidence" value="ECO:0007669"/>
    <property type="project" value="TreeGrafter"/>
</dbReference>